<evidence type="ECO:0000256" key="5">
    <source>
        <dbReference type="SAM" id="MobiDB-lite"/>
    </source>
</evidence>
<dbReference type="Pfam" id="PF03151">
    <property type="entry name" value="TPT"/>
    <property type="match status" value="1"/>
</dbReference>
<dbReference type="EMBL" id="CP031049">
    <property type="protein sequence ID" value="QDZ25344.1"/>
    <property type="molecule type" value="Genomic_DNA"/>
</dbReference>
<evidence type="ECO:0000256" key="3">
    <source>
        <dbReference type="ARBA" id="ARBA00022989"/>
    </source>
</evidence>
<dbReference type="PANTHER" id="PTHR11132">
    <property type="entry name" value="SOLUTE CARRIER FAMILY 35"/>
    <property type="match status" value="1"/>
</dbReference>
<gene>
    <name evidence="8" type="ORF">A3770_16p78620</name>
</gene>
<feature type="region of interest" description="Disordered" evidence="5">
    <location>
        <begin position="34"/>
        <end position="58"/>
    </location>
</feature>
<feature type="transmembrane region" description="Helical" evidence="6">
    <location>
        <begin position="185"/>
        <end position="206"/>
    </location>
</feature>
<accession>A0A5B8N0P5</accession>
<feature type="transmembrane region" description="Helical" evidence="6">
    <location>
        <begin position="253"/>
        <end position="272"/>
    </location>
</feature>
<evidence type="ECO:0000256" key="4">
    <source>
        <dbReference type="ARBA" id="ARBA00023136"/>
    </source>
</evidence>
<sequence>MTMTMRTTTTRTRRVDFGSSAIRVTRTAALRGRTNANDAARKRIHTEASNKPTDTMDMGMDMGMGVGGTKRVKVLRKRVLVCKASASASSASGDSSSSSSSSSSSKLVTAGYIALWYAVNVCFNLTNKTLYKSFPFPWTVSTVHVVVGAIYCLVCYGLGFKKASFGRPITGEELKKISGPASMHAFGHIAANLSFAAVAISLTHTVKTLEPAFSAVLQWSILGTPTPLPVLGSLVPIIFGVGMVCASELSFNWLGFLSAMFSNLTFGFRAVLSKKTMSDVKDLGSTALYAYTTVISVVLCAPLALIMEGQALPAGIQAAVAKLGWAKFGTYLFSVGLFYHLYNQFAFNTLQRVNPVSHGVCNVIKRIIIIGSSVVFFGNVLTTKTIIGTGIALAGTALYTELQSRAKHAKK</sequence>
<feature type="transmembrane region" description="Helical" evidence="6">
    <location>
        <begin position="226"/>
        <end position="246"/>
    </location>
</feature>
<evidence type="ECO:0000313" key="9">
    <source>
        <dbReference type="Proteomes" id="UP000316726"/>
    </source>
</evidence>
<protein>
    <submittedName>
        <fullName evidence="8">Triose phosphate translocator</fullName>
    </submittedName>
</protein>
<name>A0A5B8N0P5_9CHLO</name>
<feature type="transmembrane region" description="Helical" evidence="6">
    <location>
        <begin position="138"/>
        <end position="159"/>
    </location>
</feature>
<dbReference type="Proteomes" id="UP000316726">
    <property type="component" value="Chromosome 16"/>
</dbReference>
<evidence type="ECO:0000313" key="8">
    <source>
        <dbReference type="EMBL" id="QDZ25344.1"/>
    </source>
</evidence>
<organism evidence="8 9">
    <name type="scientific">Chloropicon primus</name>
    <dbReference type="NCBI Taxonomy" id="1764295"/>
    <lineage>
        <taxon>Eukaryota</taxon>
        <taxon>Viridiplantae</taxon>
        <taxon>Chlorophyta</taxon>
        <taxon>Chloropicophyceae</taxon>
        <taxon>Chloropicales</taxon>
        <taxon>Chloropicaceae</taxon>
        <taxon>Chloropicon</taxon>
    </lineage>
</organism>
<comment type="subcellular location">
    <subcellularLocation>
        <location evidence="1">Membrane</location>
        <topology evidence="1">Multi-pass membrane protein</topology>
    </subcellularLocation>
</comment>
<feature type="transmembrane region" description="Helical" evidence="6">
    <location>
        <begin position="288"/>
        <end position="307"/>
    </location>
</feature>
<keyword evidence="9" id="KW-1185">Reference proteome</keyword>
<reference evidence="8 9" key="1">
    <citation type="submission" date="2018-07" db="EMBL/GenBank/DDBJ databases">
        <title>The complete nuclear genome of the prasinophyte Chloropicon primus (CCMP1205).</title>
        <authorList>
            <person name="Pombert J.-F."/>
            <person name="Otis C."/>
            <person name="Turmel M."/>
            <person name="Lemieux C."/>
        </authorList>
    </citation>
    <scope>NUCLEOTIDE SEQUENCE [LARGE SCALE GENOMIC DNA]</scope>
    <source>
        <strain evidence="8 9">CCMP1205</strain>
    </source>
</reference>
<dbReference type="InterPro" id="IPR004853">
    <property type="entry name" value="Sugar_P_trans_dom"/>
</dbReference>
<dbReference type="AlphaFoldDB" id="A0A5B8N0P5"/>
<feature type="transmembrane region" description="Helical" evidence="6">
    <location>
        <begin position="328"/>
        <end position="347"/>
    </location>
</feature>
<keyword evidence="4 6" id="KW-0472">Membrane</keyword>
<feature type="compositionally biased region" description="Basic and acidic residues" evidence="5">
    <location>
        <begin position="39"/>
        <end position="48"/>
    </location>
</feature>
<feature type="transmembrane region" description="Helical" evidence="6">
    <location>
        <begin position="367"/>
        <end position="400"/>
    </location>
</feature>
<keyword evidence="3 6" id="KW-1133">Transmembrane helix</keyword>
<keyword evidence="2 6" id="KW-0812">Transmembrane</keyword>
<dbReference type="InterPro" id="IPR050186">
    <property type="entry name" value="TPT_transporter"/>
</dbReference>
<proteinExistence type="predicted"/>
<evidence type="ECO:0000259" key="7">
    <source>
        <dbReference type="Pfam" id="PF03151"/>
    </source>
</evidence>
<dbReference type="STRING" id="1764295.A0A5B8N0P5"/>
<feature type="domain" description="Sugar phosphate transporter" evidence="7">
    <location>
        <begin position="109"/>
        <end position="399"/>
    </location>
</feature>
<evidence type="ECO:0000256" key="2">
    <source>
        <dbReference type="ARBA" id="ARBA00022692"/>
    </source>
</evidence>
<dbReference type="GO" id="GO:0016020">
    <property type="term" value="C:membrane"/>
    <property type="evidence" value="ECO:0007669"/>
    <property type="project" value="UniProtKB-SubCell"/>
</dbReference>
<dbReference type="OrthoDB" id="6418713at2759"/>
<evidence type="ECO:0000256" key="6">
    <source>
        <dbReference type="SAM" id="Phobius"/>
    </source>
</evidence>
<evidence type="ECO:0000256" key="1">
    <source>
        <dbReference type="ARBA" id="ARBA00004141"/>
    </source>
</evidence>